<protein>
    <submittedName>
        <fullName evidence="1">Uncharacterized protein</fullName>
    </submittedName>
</protein>
<dbReference type="Proteomes" id="UP001239111">
    <property type="component" value="Chromosome 1"/>
</dbReference>
<gene>
    <name evidence="1" type="ORF">QAD02_018856</name>
</gene>
<evidence type="ECO:0000313" key="1">
    <source>
        <dbReference type="EMBL" id="KAJ8683064.1"/>
    </source>
</evidence>
<comment type="caution">
    <text evidence="1">The sequence shown here is derived from an EMBL/GenBank/DDBJ whole genome shotgun (WGS) entry which is preliminary data.</text>
</comment>
<proteinExistence type="predicted"/>
<evidence type="ECO:0000313" key="2">
    <source>
        <dbReference type="Proteomes" id="UP001239111"/>
    </source>
</evidence>
<reference evidence="1" key="1">
    <citation type="submission" date="2023-04" db="EMBL/GenBank/DDBJ databases">
        <title>A chromosome-level genome assembly of the parasitoid wasp Eretmocerus hayati.</title>
        <authorList>
            <person name="Zhong Y."/>
            <person name="Liu S."/>
            <person name="Liu Y."/>
        </authorList>
    </citation>
    <scope>NUCLEOTIDE SEQUENCE</scope>
    <source>
        <strain evidence="1">ZJU_SS_LIU_2023</strain>
    </source>
</reference>
<sequence length="1223" mass="138575">MTLRNTPTLTIANFVEILIVDPKFERAALLNKERVQRHRDNKKQKLDTTISSSQNQQTSKSQNEAKLEVSDPASIGSEAEGIENHKDETSHNSDLRLINSVVQDSEDSEFVTVVLPDESSNKNITVAQMSFKDKIKIWASRDVAYTKVDELLRILNEQHSEIPKCAKTLLKCDLQLSHKIRKFNILNPSDTSEFVYFGIACYLIKVVNVALHPDRVLKLKFNVDGMSPFSSSPMNFWPILGLVHHEFASYKPFVIAAYYGIGKPFSVDLYLHEFIIELNDLCQDGIVINEVKFVVTIKCFCCDRPARAFLKCIVNHGAYYACERCWVKGFQYLNRMVYPLRDCRPRTDQSFRSRENPYHHESVSPLLKLRDSNGKPVDMIKLFMQDFMHAGPLGIMKKLMLEQWFSDDSKMTRKMKMVGSLRLVNLADQVPIELQRICQDLNKLCLWEAKDFRLFLVYVGPLVLNGVLPEDQYKHFLLLYTACRIMHSKYLLNKFGEYTKMFLDRFVLLCEVIYGLDFVVLNPHLLSHLYEDVVNMQCSITYLDAFIFKGYLFELKKSLRSGNRPLAQLCHKIETDLELNQKKVVSTSNLLILKHFQKDDFYHVSKLRYLGFELTIKKPDNVVLMKSGCFIEIKDIMCSSLEADSSKLYILGQKLQIVGSAFNYPVPSSALNIFEVKRVDGCDSIKFPLNELSSKMAFLVVELCAIENEPAWDEPLVVVPIQFMPPTVKDLVSGTLYIYYPSMPHTFETKELIKDFVEKKITPPDTWGAKKCVLKNVALTQELALKFLAAIKASKSKASKKRRVMKNKEDNNLPSICSTVKKIKQTKKSNAPTTMAAVVSNPTIEIPRNDFQIPPTTMAAVVSNPTIEIPRNDFQILFDVTNSEIAAGDEMYATPSENFSANQMNSEPIDEDATDNFSNAEMKEHLFEMPKELTSENSLIPFVEDTASDISNEVIFTKDSDVQNTDMSFGLEESSLGSHNLGDQTTNAGQNVGPYILLTQQQLSDIENRLANRIGSEVSIIIQNTVKKIVDKTVSPRFDSLDSAVLEMQAIAKDKSQNQDILTFEDFKKLYNDFNLPLATYEEFQSFDAAVIGINTKDDKDKTTYKNFCADLTKHMRNTSNCGSKSEDNCKAIARRFMKKELICSFTATKPSGTKPVFKATGFFQCILDALTYVHTKDGKSSVDEHILGFYVGNLINSIRTSLGRAATAVSAPRTADGQPDDS</sequence>
<name>A0ACC2PHJ4_9HYME</name>
<organism evidence="1 2">
    <name type="scientific">Eretmocerus hayati</name>
    <dbReference type="NCBI Taxonomy" id="131215"/>
    <lineage>
        <taxon>Eukaryota</taxon>
        <taxon>Metazoa</taxon>
        <taxon>Ecdysozoa</taxon>
        <taxon>Arthropoda</taxon>
        <taxon>Hexapoda</taxon>
        <taxon>Insecta</taxon>
        <taxon>Pterygota</taxon>
        <taxon>Neoptera</taxon>
        <taxon>Endopterygota</taxon>
        <taxon>Hymenoptera</taxon>
        <taxon>Apocrita</taxon>
        <taxon>Proctotrupomorpha</taxon>
        <taxon>Chalcidoidea</taxon>
        <taxon>Aphelinidae</taxon>
        <taxon>Aphelininae</taxon>
        <taxon>Eretmocerus</taxon>
    </lineage>
</organism>
<accession>A0ACC2PHJ4</accession>
<keyword evidence="2" id="KW-1185">Reference proteome</keyword>
<dbReference type="EMBL" id="CM056741">
    <property type="protein sequence ID" value="KAJ8683064.1"/>
    <property type="molecule type" value="Genomic_DNA"/>
</dbReference>